<dbReference type="InterPro" id="IPR036396">
    <property type="entry name" value="Cyt_P450_sf"/>
</dbReference>
<protein>
    <submittedName>
        <fullName evidence="4">Cytochrome P450</fullName>
    </submittedName>
</protein>
<keyword evidence="2" id="KW-0560">Oxidoreductase</keyword>
<proteinExistence type="inferred from homology"/>
<comment type="similarity">
    <text evidence="1 2">Belongs to the cytochrome P450 family.</text>
</comment>
<keyword evidence="2" id="KW-0503">Monooxygenase</keyword>
<dbReference type="Pfam" id="PF00067">
    <property type="entry name" value="p450"/>
    <property type="match status" value="1"/>
</dbReference>
<dbReference type="Gene3D" id="1.10.630.10">
    <property type="entry name" value="Cytochrome P450"/>
    <property type="match status" value="1"/>
</dbReference>
<dbReference type="Proteomes" id="UP001550378">
    <property type="component" value="Unassembled WGS sequence"/>
</dbReference>
<organism evidence="4 5">
    <name type="scientific">Streptomyces lavendulocolor</name>
    <dbReference type="NCBI Taxonomy" id="67316"/>
    <lineage>
        <taxon>Bacteria</taxon>
        <taxon>Bacillati</taxon>
        <taxon>Actinomycetota</taxon>
        <taxon>Actinomycetes</taxon>
        <taxon>Kitasatosporales</taxon>
        <taxon>Streptomycetaceae</taxon>
        <taxon>Streptomyces</taxon>
    </lineage>
</organism>
<dbReference type="InterPro" id="IPR001128">
    <property type="entry name" value="Cyt_P450"/>
</dbReference>
<dbReference type="PANTHER" id="PTHR46696:SF1">
    <property type="entry name" value="CYTOCHROME P450 YJIB-RELATED"/>
    <property type="match status" value="1"/>
</dbReference>
<keyword evidence="2" id="KW-0349">Heme</keyword>
<dbReference type="InterPro" id="IPR002397">
    <property type="entry name" value="Cyt_P450_B"/>
</dbReference>
<dbReference type="CDD" id="cd11031">
    <property type="entry name" value="Cyp158A-like"/>
    <property type="match status" value="1"/>
</dbReference>
<sequence>MPLKQSTRSNGRPHPPAWPDPDVVTCPFDFHQALDFDPLLADLMARGPVTRVRLPYGDTEAWLVLSFDGVRRVTTDPRFSRAAIVGRDYPRLTPEPIVSPESVNVLDPPRSARLRRAAARAFTKKRVERMTPAVERVTHRLLDAMAGHGPPADLARHLSTPLPHHTICELLGVDPADRPVLLRRTHRMLATAPAARRAAADAKRYLREYFTGLVVERRREPGDDLISAMAGAGDGAGAGGGEGDEPLSDEELAVLAMTLVLSGNDTATCQIGNIVYSLLTRPGRWAALADDPGRLPAVLDELLRLIPFRKGVGIPRIALEDVEVEGVRIRAGDFVHVSYLAANRDPAVFRDPHELDPDRPAHPHMTFGWGGHHCVAAPLALAELRVAVGALLARFPGLRLAVPAGEVEWDTATIRRFPLRLPVRW</sequence>
<keyword evidence="5" id="KW-1185">Reference proteome</keyword>
<reference evidence="4 5" key="1">
    <citation type="submission" date="2024-06" db="EMBL/GenBank/DDBJ databases">
        <title>The Natural Products Discovery Center: Release of the First 8490 Sequenced Strains for Exploring Actinobacteria Biosynthetic Diversity.</title>
        <authorList>
            <person name="Kalkreuter E."/>
            <person name="Kautsar S.A."/>
            <person name="Yang D."/>
            <person name="Bader C.D."/>
            <person name="Teijaro C.N."/>
            <person name="Fluegel L."/>
            <person name="Davis C.M."/>
            <person name="Simpson J.R."/>
            <person name="Lauterbach L."/>
            <person name="Steele A.D."/>
            <person name="Gui C."/>
            <person name="Meng S."/>
            <person name="Li G."/>
            <person name="Viehrig K."/>
            <person name="Ye F."/>
            <person name="Su P."/>
            <person name="Kiefer A.F."/>
            <person name="Nichols A."/>
            <person name="Cepeda A.J."/>
            <person name="Yan W."/>
            <person name="Fan B."/>
            <person name="Jiang Y."/>
            <person name="Adhikari A."/>
            <person name="Zheng C.-J."/>
            <person name="Schuster L."/>
            <person name="Cowan T.M."/>
            <person name="Smanski M.J."/>
            <person name="Chevrette M.G."/>
            <person name="De Carvalho L.P.S."/>
            <person name="Shen B."/>
        </authorList>
    </citation>
    <scope>NUCLEOTIDE SEQUENCE [LARGE SCALE GENOMIC DNA]</scope>
    <source>
        <strain evidence="4 5">NPDC006337</strain>
    </source>
</reference>
<feature type="region of interest" description="Disordered" evidence="3">
    <location>
        <begin position="1"/>
        <end position="20"/>
    </location>
</feature>
<dbReference type="RefSeq" id="WP_359656971.1">
    <property type="nucleotide sequence ID" value="NZ_JBEXZO010000020.1"/>
</dbReference>
<dbReference type="PRINTS" id="PR00359">
    <property type="entry name" value="BP450"/>
</dbReference>
<dbReference type="PANTHER" id="PTHR46696">
    <property type="entry name" value="P450, PUTATIVE (EUROFUNG)-RELATED"/>
    <property type="match status" value="1"/>
</dbReference>
<evidence type="ECO:0000256" key="2">
    <source>
        <dbReference type="RuleBase" id="RU000461"/>
    </source>
</evidence>
<evidence type="ECO:0000313" key="4">
    <source>
        <dbReference type="EMBL" id="MEU0708995.1"/>
    </source>
</evidence>
<dbReference type="SUPFAM" id="SSF48264">
    <property type="entry name" value="Cytochrome P450"/>
    <property type="match status" value="1"/>
</dbReference>
<name>A0ABV2W609_9ACTN</name>
<comment type="caution">
    <text evidence="4">The sequence shown here is derived from an EMBL/GenBank/DDBJ whole genome shotgun (WGS) entry which is preliminary data.</text>
</comment>
<keyword evidence="2" id="KW-0479">Metal-binding</keyword>
<keyword evidence="2" id="KW-0408">Iron</keyword>
<evidence type="ECO:0000256" key="3">
    <source>
        <dbReference type="SAM" id="MobiDB-lite"/>
    </source>
</evidence>
<gene>
    <name evidence="4" type="ORF">ABZ508_16695</name>
</gene>
<feature type="compositionally biased region" description="Polar residues" evidence="3">
    <location>
        <begin position="1"/>
        <end position="10"/>
    </location>
</feature>
<dbReference type="InterPro" id="IPR017972">
    <property type="entry name" value="Cyt_P450_CS"/>
</dbReference>
<evidence type="ECO:0000256" key="1">
    <source>
        <dbReference type="ARBA" id="ARBA00010617"/>
    </source>
</evidence>
<dbReference type="PROSITE" id="PS00086">
    <property type="entry name" value="CYTOCHROME_P450"/>
    <property type="match status" value="1"/>
</dbReference>
<dbReference type="EMBL" id="JBEXZR010000013">
    <property type="protein sequence ID" value="MEU0708995.1"/>
    <property type="molecule type" value="Genomic_DNA"/>
</dbReference>
<accession>A0ABV2W609</accession>
<evidence type="ECO:0000313" key="5">
    <source>
        <dbReference type="Proteomes" id="UP001550378"/>
    </source>
</evidence>